<dbReference type="InterPro" id="IPR029044">
    <property type="entry name" value="Nucleotide-diphossugar_trans"/>
</dbReference>
<accession>A0A437PTF9</accession>
<gene>
    <name evidence="3" type="ORF">EOJ36_03750</name>
</gene>
<organism evidence="3 4">
    <name type="scientific">Sandaracinomonas limnophila</name>
    <dbReference type="NCBI Taxonomy" id="1862386"/>
    <lineage>
        <taxon>Bacteria</taxon>
        <taxon>Pseudomonadati</taxon>
        <taxon>Bacteroidota</taxon>
        <taxon>Cytophagia</taxon>
        <taxon>Cytophagales</taxon>
        <taxon>Flectobacillaceae</taxon>
        <taxon>Sandaracinomonas</taxon>
    </lineage>
</organism>
<keyword evidence="1" id="KW-0472">Membrane</keyword>
<comment type="caution">
    <text evidence="3">The sequence shown here is derived from an EMBL/GenBank/DDBJ whole genome shotgun (WGS) entry which is preliminary data.</text>
</comment>
<dbReference type="GO" id="GO:0016758">
    <property type="term" value="F:hexosyltransferase activity"/>
    <property type="evidence" value="ECO:0007669"/>
    <property type="project" value="UniProtKB-ARBA"/>
</dbReference>
<reference evidence="3 4" key="1">
    <citation type="submission" date="2019-01" db="EMBL/GenBank/DDBJ databases">
        <authorList>
            <person name="Chen W.-M."/>
        </authorList>
    </citation>
    <scope>NUCLEOTIDE SEQUENCE [LARGE SCALE GENOMIC DNA]</scope>
    <source>
        <strain evidence="3 4">FSY-15</strain>
    </source>
</reference>
<keyword evidence="1" id="KW-0812">Transmembrane</keyword>
<sequence>MKYKLSIITITYQAKDYINSTLQSVFEQKDLQAVEYIVVDGASTDGTWEIIQNHSDKIQQKISEKDKGIYDAMNKGLQMATGEYVLFLNAGDTFANAETLSKILKDLEGKPDVLYGEAQFINLKHEILGLRSDLTPQKLPTQATWKDFKFGMVICHQSFIAKKTIAPLFDLKYRLSSDVDWEINCLKRSNKIQKTDYPISNYLMGGASVQNLKDSWKERFEVLKSHFGLIPTIFHHLFIIFRGLIFAFQKKGKYW</sequence>
<keyword evidence="1" id="KW-1133">Transmembrane helix</keyword>
<evidence type="ECO:0000259" key="2">
    <source>
        <dbReference type="Pfam" id="PF00535"/>
    </source>
</evidence>
<dbReference type="CDD" id="cd06433">
    <property type="entry name" value="GT_2_WfgS_like"/>
    <property type="match status" value="1"/>
</dbReference>
<dbReference type="PANTHER" id="PTHR22916:SF3">
    <property type="entry name" value="UDP-GLCNAC:BETAGAL BETA-1,3-N-ACETYLGLUCOSAMINYLTRANSFERASE-LIKE PROTEIN 1"/>
    <property type="match status" value="1"/>
</dbReference>
<dbReference type="OrthoDB" id="9788101at2"/>
<keyword evidence="3" id="KW-0808">Transferase</keyword>
<dbReference type="Proteomes" id="UP000282832">
    <property type="component" value="Unassembled WGS sequence"/>
</dbReference>
<dbReference type="Pfam" id="PF00535">
    <property type="entry name" value="Glycos_transf_2"/>
    <property type="match status" value="1"/>
</dbReference>
<evidence type="ECO:0000313" key="4">
    <source>
        <dbReference type="Proteomes" id="UP000282832"/>
    </source>
</evidence>
<feature type="transmembrane region" description="Helical" evidence="1">
    <location>
        <begin position="227"/>
        <end position="248"/>
    </location>
</feature>
<dbReference type="Gene3D" id="3.90.550.10">
    <property type="entry name" value="Spore Coat Polysaccharide Biosynthesis Protein SpsA, Chain A"/>
    <property type="match status" value="1"/>
</dbReference>
<keyword evidence="4" id="KW-1185">Reference proteome</keyword>
<dbReference type="PANTHER" id="PTHR22916">
    <property type="entry name" value="GLYCOSYLTRANSFERASE"/>
    <property type="match status" value="1"/>
</dbReference>
<evidence type="ECO:0000256" key="1">
    <source>
        <dbReference type="SAM" id="Phobius"/>
    </source>
</evidence>
<dbReference type="AlphaFoldDB" id="A0A437PTF9"/>
<name>A0A437PTF9_9BACT</name>
<feature type="domain" description="Glycosyltransferase 2-like" evidence="2">
    <location>
        <begin position="6"/>
        <end position="159"/>
    </location>
</feature>
<dbReference type="SUPFAM" id="SSF53448">
    <property type="entry name" value="Nucleotide-diphospho-sugar transferases"/>
    <property type="match status" value="1"/>
</dbReference>
<protein>
    <submittedName>
        <fullName evidence="3">Glycosyltransferase</fullName>
    </submittedName>
</protein>
<proteinExistence type="predicted"/>
<dbReference type="RefSeq" id="WP_127802695.1">
    <property type="nucleotide sequence ID" value="NZ_SACY01000002.1"/>
</dbReference>
<dbReference type="InterPro" id="IPR001173">
    <property type="entry name" value="Glyco_trans_2-like"/>
</dbReference>
<evidence type="ECO:0000313" key="3">
    <source>
        <dbReference type="EMBL" id="RVU25541.1"/>
    </source>
</evidence>
<dbReference type="EMBL" id="SACY01000002">
    <property type="protein sequence ID" value="RVU25541.1"/>
    <property type="molecule type" value="Genomic_DNA"/>
</dbReference>